<keyword evidence="2" id="KW-1185">Reference proteome</keyword>
<gene>
    <name evidence="1" type="ORF">PR048_026654</name>
</gene>
<proteinExistence type="predicted"/>
<name>A0ABQ9GM01_9NEOP</name>
<organism evidence="1 2">
    <name type="scientific">Dryococelus australis</name>
    <dbReference type="NCBI Taxonomy" id="614101"/>
    <lineage>
        <taxon>Eukaryota</taxon>
        <taxon>Metazoa</taxon>
        <taxon>Ecdysozoa</taxon>
        <taxon>Arthropoda</taxon>
        <taxon>Hexapoda</taxon>
        <taxon>Insecta</taxon>
        <taxon>Pterygota</taxon>
        <taxon>Neoptera</taxon>
        <taxon>Polyneoptera</taxon>
        <taxon>Phasmatodea</taxon>
        <taxon>Verophasmatodea</taxon>
        <taxon>Anareolatae</taxon>
        <taxon>Phasmatidae</taxon>
        <taxon>Eurycanthinae</taxon>
        <taxon>Dryococelus</taxon>
    </lineage>
</organism>
<sequence length="174" mass="20249">MSEERVLNTKLQSYQRRLNLILEVGRKALGNPEYGEKCAFFQSMCKKIEKIKNKFEANISDSEILCCGYEPPKPAELKSLWDKFDIVYFEIDPIKDMLEIDLSPRHSAVRADKDRASALKMPAIQLPIFIGDVTLWQSFYDLFLTLVYNDEQLYACTRIYRCKGKPVPWYASCQ</sequence>
<dbReference type="EMBL" id="JARBHB010000011">
    <property type="protein sequence ID" value="KAJ8873038.1"/>
    <property type="molecule type" value="Genomic_DNA"/>
</dbReference>
<accession>A0ABQ9GM01</accession>
<evidence type="ECO:0000313" key="1">
    <source>
        <dbReference type="EMBL" id="KAJ8873038.1"/>
    </source>
</evidence>
<dbReference type="Proteomes" id="UP001159363">
    <property type="component" value="Chromosome 10"/>
</dbReference>
<reference evidence="1 2" key="1">
    <citation type="submission" date="2023-02" db="EMBL/GenBank/DDBJ databases">
        <title>LHISI_Scaffold_Assembly.</title>
        <authorList>
            <person name="Stuart O.P."/>
            <person name="Cleave R."/>
            <person name="Magrath M.J.L."/>
            <person name="Mikheyev A.S."/>
        </authorList>
    </citation>
    <scope>NUCLEOTIDE SEQUENCE [LARGE SCALE GENOMIC DNA]</scope>
    <source>
        <strain evidence="1">Daus_M_001</strain>
        <tissue evidence="1">Leg muscle</tissue>
    </source>
</reference>
<protein>
    <submittedName>
        <fullName evidence="1">Uncharacterized protein</fullName>
    </submittedName>
</protein>
<evidence type="ECO:0000313" key="2">
    <source>
        <dbReference type="Proteomes" id="UP001159363"/>
    </source>
</evidence>
<comment type="caution">
    <text evidence="1">The sequence shown here is derived from an EMBL/GenBank/DDBJ whole genome shotgun (WGS) entry which is preliminary data.</text>
</comment>